<evidence type="ECO:0000256" key="1">
    <source>
        <dbReference type="ARBA" id="ARBA00022679"/>
    </source>
</evidence>
<dbReference type="Gene3D" id="3.40.250.10">
    <property type="entry name" value="Rhodanese-like domain"/>
    <property type="match status" value="2"/>
</dbReference>
<dbReference type="STRING" id="1441095.AM592_13860"/>
<name>A0A0M5JC50_9BACI</name>
<organism evidence="4 5">
    <name type="scientific">Bacillus gobiensis</name>
    <dbReference type="NCBI Taxonomy" id="1441095"/>
    <lineage>
        <taxon>Bacteria</taxon>
        <taxon>Bacillati</taxon>
        <taxon>Bacillota</taxon>
        <taxon>Bacilli</taxon>
        <taxon>Bacillales</taxon>
        <taxon>Bacillaceae</taxon>
        <taxon>Bacillus</taxon>
    </lineage>
</organism>
<dbReference type="GO" id="GO:0004792">
    <property type="term" value="F:thiosulfate-cyanide sulfurtransferase activity"/>
    <property type="evidence" value="ECO:0007669"/>
    <property type="project" value="TreeGrafter"/>
</dbReference>
<protein>
    <submittedName>
        <fullName evidence="4">3-mercaptopyruvate sulfurtransferase</fullName>
    </submittedName>
</protein>
<dbReference type="RefSeq" id="WP_053604342.1">
    <property type="nucleotide sequence ID" value="NZ_CP012600.1"/>
</dbReference>
<dbReference type="CDD" id="cd01448">
    <property type="entry name" value="TST_Repeat_1"/>
    <property type="match status" value="1"/>
</dbReference>
<evidence type="ECO:0000313" key="5">
    <source>
        <dbReference type="Proteomes" id="UP000067625"/>
    </source>
</evidence>
<dbReference type="CDD" id="cd01449">
    <property type="entry name" value="TST_Repeat_2"/>
    <property type="match status" value="1"/>
</dbReference>
<evidence type="ECO:0000313" key="4">
    <source>
        <dbReference type="EMBL" id="ALC82544.1"/>
    </source>
</evidence>
<dbReference type="InterPro" id="IPR001763">
    <property type="entry name" value="Rhodanese-like_dom"/>
</dbReference>
<dbReference type="OrthoDB" id="9770030at2"/>
<sequence length="281" mass="31404">MSVIVSPNWVYKQVNEHPNDTVIVDVRFHLTKPEQGRKEYLAGHIPDAFFLDLDLDLSGDLGEHGGRHPLPDVEKVTKALGDIGIHSKSTVIAYDDNEGMYASRFWWQLHYLGHENIHILDGGYKNWLERGLEASTKLPEAVAVEYVPRVREEALVDVNGVKARIGNSNSVLVDSRDQARYLGAEEPLDHKAGHIPTAVNYFWKNVIDDEGRWKSVEGLTENYAGLDKTKEIIVYCGSGVSACPNVIGLKQAGFQNIKLYAGSWSDWISYPENEIATGEES</sequence>
<gene>
    <name evidence="4" type="ORF">AM592_13860</name>
</gene>
<feature type="domain" description="Rhodanese" evidence="3">
    <location>
        <begin position="17"/>
        <end position="136"/>
    </location>
</feature>
<reference evidence="5" key="1">
    <citation type="submission" date="2015-08" db="EMBL/GenBank/DDBJ databases">
        <title>Genome sequencing project for genomic taxonomy and phylogenomics of Bacillus-like bacteria.</title>
        <authorList>
            <person name="Liu B."/>
            <person name="Wang J."/>
            <person name="Zhu Y."/>
            <person name="Liu G."/>
            <person name="Chen Q."/>
            <person name="Chen Z."/>
            <person name="Lan J."/>
            <person name="Che J."/>
            <person name="Ge C."/>
            <person name="Shi H."/>
            <person name="Pan Z."/>
            <person name="Liu X."/>
        </authorList>
    </citation>
    <scope>NUCLEOTIDE SEQUENCE [LARGE SCALE GENOMIC DNA]</scope>
    <source>
        <strain evidence="5">FJAT-4402</strain>
    </source>
</reference>
<dbReference type="InterPro" id="IPR045078">
    <property type="entry name" value="TST/MPST-like"/>
</dbReference>
<keyword evidence="1 4" id="KW-0808">Transferase</keyword>
<dbReference type="PANTHER" id="PTHR11364:SF27">
    <property type="entry name" value="SULFURTRANSFERASE"/>
    <property type="match status" value="1"/>
</dbReference>
<keyword evidence="4" id="KW-0670">Pyruvate</keyword>
<dbReference type="AlphaFoldDB" id="A0A0M5JC50"/>
<dbReference type="PANTHER" id="PTHR11364">
    <property type="entry name" value="THIOSULFATE SULFERTANSFERASE"/>
    <property type="match status" value="1"/>
</dbReference>
<evidence type="ECO:0000256" key="2">
    <source>
        <dbReference type="ARBA" id="ARBA00022737"/>
    </source>
</evidence>
<feature type="domain" description="Rhodanese" evidence="3">
    <location>
        <begin position="166"/>
        <end position="276"/>
    </location>
</feature>
<dbReference type="Proteomes" id="UP000067625">
    <property type="component" value="Chromosome"/>
</dbReference>
<proteinExistence type="predicted"/>
<dbReference type="Pfam" id="PF00581">
    <property type="entry name" value="Rhodanese"/>
    <property type="match status" value="2"/>
</dbReference>
<dbReference type="PROSITE" id="PS50206">
    <property type="entry name" value="RHODANESE_3"/>
    <property type="match status" value="2"/>
</dbReference>
<reference evidence="4 5" key="2">
    <citation type="journal article" date="2016" name="Int. J. Syst. Evol. Microbiol.">
        <title>Bacillus gobiensis sp. nov., isolated from a soil sample.</title>
        <authorList>
            <person name="Liu B."/>
            <person name="Liu G.H."/>
            <person name="Cetin S."/>
            <person name="Schumann P."/>
            <person name="Pan Z.Z."/>
            <person name="Chen Q.Q."/>
        </authorList>
    </citation>
    <scope>NUCLEOTIDE SEQUENCE [LARGE SCALE GENOMIC DNA]</scope>
    <source>
        <strain evidence="4 5">FJAT-4402</strain>
    </source>
</reference>
<keyword evidence="5" id="KW-1185">Reference proteome</keyword>
<accession>A0A0M5JC50</accession>
<dbReference type="SMART" id="SM00450">
    <property type="entry name" value="RHOD"/>
    <property type="match status" value="2"/>
</dbReference>
<dbReference type="EMBL" id="CP012600">
    <property type="protein sequence ID" value="ALC82544.1"/>
    <property type="molecule type" value="Genomic_DNA"/>
</dbReference>
<dbReference type="SUPFAM" id="SSF52821">
    <property type="entry name" value="Rhodanese/Cell cycle control phosphatase"/>
    <property type="match status" value="2"/>
</dbReference>
<evidence type="ECO:0000259" key="3">
    <source>
        <dbReference type="PROSITE" id="PS50206"/>
    </source>
</evidence>
<keyword evidence="2" id="KW-0677">Repeat</keyword>
<dbReference type="PATRIC" id="fig|1441095.3.peg.3043"/>
<dbReference type="InterPro" id="IPR036873">
    <property type="entry name" value="Rhodanese-like_dom_sf"/>
</dbReference>